<protein>
    <submittedName>
        <fullName evidence="1">Uncharacterized protein</fullName>
    </submittedName>
</protein>
<dbReference type="EMBL" id="BGZK01000446">
    <property type="protein sequence ID" value="GBP44082.1"/>
    <property type="molecule type" value="Genomic_DNA"/>
</dbReference>
<reference evidence="1 2" key="1">
    <citation type="journal article" date="2019" name="Commun. Biol.">
        <title>The bagworm genome reveals a unique fibroin gene that provides high tensile strength.</title>
        <authorList>
            <person name="Kono N."/>
            <person name="Nakamura H."/>
            <person name="Ohtoshi R."/>
            <person name="Tomita M."/>
            <person name="Numata K."/>
            <person name="Arakawa K."/>
        </authorList>
    </citation>
    <scope>NUCLEOTIDE SEQUENCE [LARGE SCALE GENOMIC DNA]</scope>
</reference>
<name>A0A4C1W0J6_EUMVA</name>
<evidence type="ECO:0000313" key="1">
    <source>
        <dbReference type="EMBL" id="GBP44082.1"/>
    </source>
</evidence>
<dbReference type="AlphaFoldDB" id="A0A4C1W0J6"/>
<evidence type="ECO:0000313" key="2">
    <source>
        <dbReference type="Proteomes" id="UP000299102"/>
    </source>
</evidence>
<proteinExistence type="predicted"/>
<sequence>MTNKRMHTSAQHTCVGPVTDCRKREIETWEEEGEVGNAHRIIRRQFRTAKLRVLYIRRMVEEATISDVHSIHSSRAVA</sequence>
<comment type="caution">
    <text evidence="1">The sequence shown here is derived from an EMBL/GenBank/DDBJ whole genome shotgun (WGS) entry which is preliminary data.</text>
</comment>
<keyword evidence="2" id="KW-1185">Reference proteome</keyword>
<accession>A0A4C1W0J6</accession>
<gene>
    <name evidence="1" type="ORF">EVAR_85236_1</name>
</gene>
<dbReference type="Proteomes" id="UP000299102">
    <property type="component" value="Unassembled WGS sequence"/>
</dbReference>
<organism evidence="1 2">
    <name type="scientific">Eumeta variegata</name>
    <name type="common">Bagworm moth</name>
    <name type="synonym">Eumeta japonica</name>
    <dbReference type="NCBI Taxonomy" id="151549"/>
    <lineage>
        <taxon>Eukaryota</taxon>
        <taxon>Metazoa</taxon>
        <taxon>Ecdysozoa</taxon>
        <taxon>Arthropoda</taxon>
        <taxon>Hexapoda</taxon>
        <taxon>Insecta</taxon>
        <taxon>Pterygota</taxon>
        <taxon>Neoptera</taxon>
        <taxon>Endopterygota</taxon>
        <taxon>Lepidoptera</taxon>
        <taxon>Glossata</taxon>
        <taxon>Ditrysia</taxon>
        <taxon>Tineoidea</taxon>
        <taxon>Psychidae</taxon>
        <taxon>Oiketicinae</taxon>
        <taxon>Eumeta</taxon>
    </lineage>
</organism>